<dbReference type="Pfam" id="PF02779">
    <property type="entry name" value="Transket_pyr"/>
    <property type="match status" value="1"/>
</dbReference>
<dbReference type="InterPro" id="IPR005475">
    <property type="entry name" value="Transketolase-like_Pyr-bd"/>
</dbReference>
<comment type="caution">
    <text evidence="8">The sequence shown here is derived from an EMBL/GenBank/DDBJ whole genome shotgun (WGS) entry which is preliminary data.</text>
</comment>
<dbReference type="EMBL" id="QCYY01002923">
    <property type="protein sequence ID" value="ROT66511.1"/>
    <property type="molecule type" value="Genomic_DNA"/>
</dbReference>
<feature type="compositionally biased region" description="Basic and acidic residues" evidence="6">
    <location>
        <begin position="1122"/>
        <end position="1144"/>
    </location>
</feature>
<dbReference type="NCBIfam" id="NF006914">
    <property type="entry name" value="PRK09404.1"/>
    <property type="match status" value="1"/>
</dbReference>
<evidence type="ECO:0000256" key="2">
    <source>
        <dbReference type="ARBA" id="ARBA00006936"/>
    </source>
</evidence>
<comment type="similarity">
    <text evidence="2">Belongs to the alpha-ketoglutarate dehydrogenase family.</text>
</comment>
<dbReference type="Proteomes" id="UP000283509">
    <property type="component" value="Unassembled WGS sequence"/>
</dbReference>
<keyword evidence="3" id="KW-0809">Transit peptide</keyword>
<dbReference type="NCBIfam" id="TIGR00239">
    <property type="entry name" value="2oxo_dh_E1"/>
    <property type="match status" value="1"/>
</dbReference>
<feature type="region of interest" description="Disordered" evidence="6">
    <location>
        <begin position="1115"/>
        <end position="1144"/>
    </location>
</feature>
<dbReference type="Pfam" id="PF00676">
    <property type="entry name" value="E1_dh"/>
    <property type="match status" value="1"/>
</dbReference>
<proteinExistence type="inferred from homology"/>
<dbReference type="SUPFAM" id="SSF52518">
    <property type="entry name" value="Thiamin diphosphate-binding fold (THDP-binding)"/>
    <property type="match status" value="2"/>
</dbReference>
<protein>
    <submittedName>
        <fullName evidence="8">Putative 2-oxoglutarate dehydrogenase E1 component DHKTD1-like protein, mitochondrial</fullName>
    </submittedName>
</protein>
<evidence type="ECO:0000313" key="9">
    <source>
        <dbReference type="Proteomes" id="UP000283509"/>
    </source>
</evidence>
<reference evidence="8 9" key="2">
    <citation type="submission" date="2019-01" db="EMBL/GenBank/DDBJ databases">
        <title>The decoding of complex shrimp genome reveals the adaptation for benthos swimmer, frequently molting mechanism and breeding impact on genome.</title>
        <authorList>
            <person name="Sun Y."/>
            <person name="Gao Y."/>
            <person name="Yu Y."/>
        </authorList>
    </citation>
    <scope>NUCLEOTIDE SEQUENCE [LARGE SCALE GENOMIC DNA]</scope>
    <source>
        <tissue evidence="8">Muscle</tissue>
    </source>
</reference>
<dbReference type="GO" id="GO:0030976">
    <property type="term" value="F:thiamine pyrophosphate binding"/>
    <property type="evidence" value="ECO:0007669"/>
    <property type="project" value="InterPro"/>
</dbReference>
<keyword evidence="9" id="KW-1185">Reference proteome</keyword>
<evidence type="ECO:0000256" key="6">
    <source>
        <dbReference type="SAM" id="MobiDB-lite"/>
    </source>
</evidence>
<dbReference type="OrthoDB" id="413077at2759"/>
<dbReference type="Pfam" id="PF16870">
    <property type="entry name" value="OxoGdeHyase_C"/>
    <property type="match status" value="1"/>
</dbReference>
<accession>A0A3R7SM15</accession>
<evidence type="ECO:0000256" key="4">
    <source>
        <dbReference type="ARBA" id="ARBA00023002"/>
    </source>
</evidence>
<dbReference type="PANTHER" id="PTHR23152:SF4">
    <property type="entry name" value="2-OXOADIPATE DEHYDROGENASE COMPLEX COMPONENT E1"/>
    <property type="match status" value="1"/>
</dbReference>
<dbReference type="CDD" id="cd02016">
    <property type="entry name" value="TPP_E1_OGDC_like"/>
    <property type="match status" value="1"/>
</dbReference>
<dbReference type="STRING" id="6689.A0A3R7SM15"/>
<evidence type="ECO:0000256" key="5">
    <source>
        <dbReference type="ARBA" id="ARBA00023052"/>
    </source>
</evidence>
<dbReference type="SMART" id="SM00861">
    <property type="entry name" value="Transket_pyr"/>
    <property type="match status" value="1"/>
</dbReference>
<dbReference type="Gene3D" id="3.40.50.12470">
    <property type="match status" value="1"/>
</dbReference>
<keyword evidence="5" id="KW-0786">Thiamine pyrophosphate</keyword>
<dbReference type="GO" id="GO:0016624">
    <property type="term" value="F:oxidoreductase activity, acting on the aldehyde or oxo group of donors, disulfide as acceptor"/>
    <property type="evidence" value="ECO:0007669"/>
    <property type="project" value="InterPro"/>
</dbReference>
<sequence length="1144" mass="128153">MSSRFPASSFCTFQFPLLCRGHFTQLIMASIFRQLFDMTRSHSRPFGSCPLYRRNSLWKVEPSSASGWLQTGISLWLISTELPLYETCCCHVVKRLEVGVDEKVSDEAIAKRAEQSNLFRFINAYREYGHLRADLNPLKESACEVPELDPRLYGLKAGSTYDAQGLLAGCKGSHTLEELEGILREKYCGRIAAEFAYLPTLEEREWFAAAFESLPDESLSNEEKLRLAVGMLHSQAFDQFLATKFQSVKRYGAEGAETMTGFFTETFRQLAEDNVEQCIIAMAHRGRLNLLTGVLQLPPVVMFQKMKGLSEFPPEIKNSGDVLSHLTNSLDLEVGENKSLHVTMLPNPSHLEAVNPVACGKTRARQRSLGEGHFSSEPSARPGDKVVCLQVHGDAALSGQGVMQETLALSNVPHFDIGGALHISINNQVGYTTPGERTRSTRYCTDIAKMCSMPVIHVNGDDPVAVVKAARLAVQYQRKFRRDVFVDLVCWRRWGHNELDNPRFTNPSMYRTIDARKSVPDSYIDTLVTEGLMTREDVMKIVSERMSFLAEQHKKVDAHVPKAAHLEKQWSGLLQAPSSVEVWDTGVDIASLKYLGAKSVTLPDDFNVHPHLKKTHVETRLKKLTEGTGLDWATAEALAFATLLNQGHNIRISGQDVGRGTFSQRHCMFIDQVDDAMHIPLNHMSEDQSTHLEVVNSILSEEAVLGFEYGVSLESPNTLCIWEAQFGDFYNGAQIMIDTFVSSGEAKWLTQSGLTMILPHGYDGAGPEHSSCHIERFLQNCDSKEDRPDGEDVNWGVVNPTTPAQYFHLLRRQQLRNFRKPLIVAGPKILLRLPAATSSLEDMAPGTHFMPVLGDPEIPPDSVRKVVFVSGKHYYTLKAERQARGIRDMAIIRVEALCPFPTQEINVELAKYKKAKVFVWSQEEHRNMGAWFFVRPRFENLCSTKDIRRHITLSDTMHKRGNRLIRDGYQSAPLGPPKPRLLWVLLGEILTASLSFGDDLGNGGETVRLGQLSGGKERERENRVLEHRHRHHLLDAGPIWRRGTKPSNNLHILPRLPRAGESGSSGIPCEVIPRPSCGVRGRHSRAYLLAPAMSFQTIPCSGPRDVRVVFCHRVPSESVPPRPRDTTRRPSDDRSAPSHPEASE</sequence>
<evidence type="ECO:0000256" key="3">
    <source>
        <dbReference type="ARBA" id="ARBA00022946"/>
    </source>
</evidence>
<dbReference type="InterPro" id="IPR042179">
    <property type="entry name" value="KGD_C_sf"/>
</dbReference>
<evidence type="ECO:0000256" key="1">
    <source>
        <dbReference type="ARBA" id="ARBA00001964"/>
    </source>
</evidence>
<dbReference type="Gene3D" id="1.10.287.1150">
    <property type="entry name" value="TPP helical domain"/>
    <property type="match status" value="1"/>
</dbReference>
<dbReference type="Gene3D" id="3.40.50.970">
    <property type="match status" value="1"/>
</dbReference>
<comment type="cofactor">
    <cofactor evidence="1">
        <name>thiamine diphosphate</name>
        <dbReference type="ChEBI" id="CHEBI:58937"/>
    </cofactor>
</comment>
<organism evidence="8 9">
    <name type="scientific">Penaeus vannamei</name>
    <name type="common">Whiteleg shrimp</name>
    <name type="synonym">Litopenaeus vannamei</name>
    <dbReference type="NCBI Taxonomy" id="6689"/>
    <lineage>
        <taxon>Eukaryota</taxon>
        <taxon>Metazoa</taxon>
        <taxon>Ecdysozoa</taxon>
        <taxon>Arthropoda</taxon>
        <taxon>Crustacea</taxon>
        <taxon>Multicrustacea</taxon>
        <taxon>Malacostraca</taxon>
        <taxon>Eumalacostraca</taxon>
        <taxon>Eucarida</taxon>
        <taxon>Decapoda</taxon>
        <taxon>Dendrobranchiata</taxon>
        <taxon>Penaeoidea</taxon>
        <taxon>Penaeidae</taxon>
        <taxon>Penaeus</taxon>
    </lineage>
</organism>
<keyword evidence="4" id="KW-0560">Oxidoreductase</keyword>
<dbReference type="InterPro" id="IPR001017">
    <property type="entry name" value="DH_E1"/>
</dbReference>
<name>A0A3R7SM15_PENVA</name>
<dbReference type="InterPro" id="IPR029061">
    <property type="entry name" value="THDP-binding"/>
</dbReference>
<dbReference type="InterPro" id="IPR011603">
    <property type="entry name" value="2oxoglutarate_DH_E1"/>
</dbReference>
<evidence type="ECO:0000313" key="8">
    <source>
        <dbReference type="EMBL" id="ROT66511.1"/>
    </source>
</evidence>
<dbReference type="AlphaFoldDB" id="A0A3R7SM15"/>
<dbReference type="Gene3D" id="3.40.50.11610">
    <property type="entry name" value="Multifunctional 2-oxoglutarate metabolism enzyme, C-terminal domain"/>
    <property type="match status" value="1"/>
</dbReference>
<dbReference type="InterPro" id="IPR031717">
    <property type="entry name" value="ODO-1/KGD_C"/>
</dbReference>
<gene>
    <name evidence="8" type="ORF">C7M84_015459</name>
</gene>
<dbReference type="PANTHER" id="PTHR23152">
    <property type="entry name" value="2-OXOGLUTARATE DEHYDROGENASE"/>
    <property type="match status" value="1"/>
</dbReference>
<evidence type="ECO:0000259" key="7">
    <source>
        <dbReference type="SMART" id="SM00861"/>
    </source>
</evidence>
<reference evidence="8 9" key="1">
    <citation type="submission" date="2018-04" db="EMBL/GenBank/DDBJ databases">
        <authorList>
            <person name="Zhang X."/>
            <person name="Yuan J."/>
            <person name="Li F."/>
            <person name="Xiang J."/>
        </authorList>
    </citation>
    <scope>NUCLEOTIDE SEQUENCE [LARGE SCALE GENOMIC DNA]</scope>
    <source>
        <tissue evidence="8">Muscle</tissue>
    </source>
</reference>
<feature type="domain" description="Transketolase-like pyrimidine-binding" evidence="7">
    <location>
        <begin position="630"/>
        <end position="833"/>
    </location>
</feature>